<evidence type="ECO:0000256" key="4">
    <source>
        <dbReference type="ARBA" id="ARBA00023136"/>
    </source>
</evidence>
<dbReference type="InterPro" id="IPR050997">
    <property type="entry name" value="MAPEG"/>
</dbReference>
<feature type="transmembrane region" description="Helical" evidence="5">
    <location>
        <begin position="72"/>
        <end position="88"/>
    </location>
</feature>
<evidence type="ECO:0000256" key="3">
    <source>
        <dbReference type="ARBA" id="ARBA00022989"/>
    </source>
</evidence>
<dbReference type="InterPro" id="IPR023352">
    <property type="entry name" value="MAPEG-like_dom_sf"/>
</dbReference>
<accession>A0A8B8F063</accession>
<dbReference type="KEGG" id="cvn:111138120"/>
<dbReference type="GO" id="GO:0016020">
    <property type="term" value="C:membrane"/>
    <property type="evidence" value="ECO:0007669"/>
    <property type="project" value="UniProtKB-SubCell"/>
</dbReference>
<dbReference type="PANTHER" id="PTHR10250:SF26">
    <property type="entry name" value="GLUTATHIONE S-TRANSFERASE 3, MITOCHONDRIAL"/>
    <property type="match status" value="1"/>
</dbReference>
<name>A0A8B8F063_CRAVI</name>
<keyword evidence="2 5" id="KW-0812">Transmembrane</keyword>
<dbReference type="PANTHER" id="PTHR10250">
    <property type="entry name" value="MICROSOMAL GLUTATHIONE S-TRANSFERASE"/>
    <property type="match status" value="1"/>
</dbReference>
<evidence type="ECO:0000313" key="6">
    <source>
        <dbReference type="Proteomes" id="UP000694844"/>
    </source>
</evidence>
<dbReference type="GO" id="GO:0005635">
    <property type="term" value="C:nuclear envelope"/>
    <property type="evidence" value="ECO:0007669"/>
    <property type="project" value="TreeGrafter"/>
</dbReference>
<dbReference type="OrthoDB" id="410651at2759"/>
<dbReference type="Gene3D" id="1.20.120.550">
    <property type="entry name" value="Membrane associated eicosanoid/glutathione metabolism-like domain"/>
    <property type="match status" value="1"/>
</dbReference>
<evidence type="ECO:0000313" key="7">
    <source>
        <dbReference type="RefSeq" id="XP_022345649.1"/>
    </source>
</evidence>
<evidence type="ECO:0000256" key="5">
    <source>
        <dbReference type="SAM" id="Phobius"/>
    </source>
</evidence>
<evidence type="ECO:0000256" key="1">
    <source>
        <dbReference type="ARBA" id="ARBA00004141"/>
    </source>
</evidence>
<dbReference type="Pfam" id="PF01124">
    <property type="entry name" value="MAPEG"/>
    <property type="match status" value="1"/>
</dbReference>
<feature type="transmembrane region" description="Helical" evidence="5">
    <location>
        <begin position="12"/>
        <end position="32"/>
    </location>
</feature>
<keyword evidence="6" id="KW-1185">Reference proteome</keyword>
<dbReference type="GeneID" id="111138120"/>
<dbReference type="Proteomes" id="UP000694844">
    <property type="component" value="Chromosome 5"/>
</dbReference>
<dbReference type="InterPro" id="IPR001129">
    <property type="entry name" value="Membr-assoc_MAPEG"/>
</dbReference>
<dbReference type="GO" id="GO:0004364">
    <property type="term" value="F:glutathione transferase activity"/>
    <property type="evidence" value="ECO:0007669"/>
    <property type="project" value="TreeGrafter"/>
</dbReference>
<dbReference type="GO" id="GO:0004602">
    <property type="term" value="F:glutathione peroxidase activity"/>
    <property type="evidence" value="ECO:0007669"/>
    <property type="project" value="TreeGrafter"/>
</dbReference>
<dbReference type="RefSeq" id="XP_022345649.1">
    <property type="nucleotide sequence ID" value="XM_022489941.1"/>
</dbReference>
<evidence type="ECO:0000256" key="2">
    <source>
        <dbReference type="ARBA" id="ARBA00022692"/>
    </source>
</evidence>
<dbReference type="AlphaFoldDB" id="A0A8B8F063"/>
<reference evidence="7" key="1">
    <citation type="submission" date="2025-08" db="UniProtKB">
        <authorList>
            <consortium name="RefSeq"/>
        </authorList>
    </citation>
    <scope>IDENTIFICATION</scope>
    <source>
        <tissue evidence="7">Whole sample</tissue>
    </source>
</reference>
<gene>
    <name evidence="7" type="primary">LOC111138120</name>
</gene>
<sequence length="91" mass="10533">MGNLSKIVESLPEHYGCVIFTGLASSFVNMWMGHNVGKARKQYEIPYPIMYSPDNKMFNCIQRAHQNTLENYPVYLMLLFIGGLQYPVSYY</sequence>
<protein>
    <submittedName>
        <fullName evidence="7">Microsomal glutathione S-transferase 3-like</fullName>
    </submittedName>
</protein>
<keyword evidence="3 5" id="KW-1133">Transmembrane helix</keyword>
<comment type="subcellular location">
    <subcellularLocation>
        <location evidence="1">Membrane</location>
        <topology evidence="1">Multi-pass membrane protein</topology>
    </subcellularLocation>
</comment>
<dbReference type="GO" id="GO:0005783">
    <property type="term" value="C:endoplasmic reticulum"/>
    <property type="evidence" value="ECO:0007669"/>
    <property type="project" value="TreeGrafter"/>
</dbReference>
<organism evidence="6 7">
    <name type="scientific">Crassostrea virginica</name>
    <name type="common">Eastern oyster</name>
    <dbReference type="NCBI Taxonomy" id="6565"/>
    <lineage>
        <taxon>Eukaryota</taxon>
        <taxon>Metazoa</taxon>
        <taxon>Spiralia</taxon>
        <taxon>Lophotrochozoa</taxon>
        <taxon>Mollusca</taxon>
        <taxon>Bivalvia</taxon>
        <taxon>Autobranchia</taxon>
        <taxon>Pteriomorphia</taxon>
        <taxon>Ostreida</taxon>
        <taxon>Ostreoidea</taxon>
        <taxon>Ostreidae</taxon>
        <taxon>Crassostrea</taxon>
    </lineage>
</organism>
<dbReference type="SUPFAM" id="SSF161084">
    <property type="entry name" value="MAPEG domain-like"/>
    <property type="match status" value="1"/>
</dbReference>
<dbReference type="GO" id="GO:0006691">
    <property type="term" value="P:leukotriene metabolic process"/>
    <property type="evidence" value="ECO:0007669"/>
    <property type="project" value="UniProtKB-ARBA"/>
</dbReference>
<proteinExistence type="predicted"/>
<keyword evidence="4 5" id="KW-0472">Membrane</keyword>